<dbReference type="PROSITE" id="PS00903">
    <property type="entry name" value="CYT_DCMP_DEAMINASES_1"/>
    <property type="match status" value="1"/>
</dbReference>
<proteinExistence type="inferred from homology"/>
<dbReference type="Proteomes" id="UP001197093">
    <property type="component" value="Unassembled WGS sequence"/>
</dbReference>
<dbReference type="AlphaFoldDB" id="A0AAD4I0G7"/>
<dbReference type="GO" id="GO:0004126">
    <property type="term" value="F:cytidine deaminase activity"/>
    <property type="evidence" value="ECO:0007669"/>
    <property type="project" value="TreeGrafter"/>
</dbReference>
<comment type="caution">
    <text evidence="6">The sequence shown here is derived from an EMBL/GenBank/DDBJ whole genome shotgun (WGS) entry which is preliminary data.</text>
</comment>
<evidence type="ECO:0000256" key="3">
    <source>
        <dbReference type="ARBA" id="ARBA00022801"/>
    </source>
</evidence>
<dbReference type="GO" id="GO:0008270">
    <property type="term" value="F:zinc ion binding"/>
    <property type="evidence" value="ECO:0007669"/>
    <property type="project" value="InterPro"/>
</dbReference>
<dbReference type="InterPro" id="IPR050202">
    <property type="entry name" value="Cyt/Deoxycyt_deaminase"/>
</dbReference>
<evidence type="ECO:0000256" key="4">
    <source>
        <dbReference type="ARBA" id="ARBA00022833"/>
    </source>
</evidence>
<evidence type="ECO:0000256" key="2">
    <source>
        <dbReference type="ARBA" id="ARBA00022723"/>
    </source>
</evidence>
<dbReference type="GO" id="GO:0042802">
    <property type="term" value="F:identical protein binding"/>
    <property type="evidence" value="ECO:0007669"/>
    <property type="project" value="UniProtKB-ARBA"/>
</dbReference>
<dbReference type="CDD" id="cd01283">
    <property type="entry name" value="cytidine_deaminase"/>
    <property type="match status" value="1"/>
</dbReference>
<dbReference type="GO" id="GO:0072527">
    <property type="term" value="P:pyrimidine-containing compound metabolic process"/>
    <property type="evidence" value="ECO:0007669"/>
    <property type="project" value="UniProtKB-ARBA"/>
</dbReference>
<keyword evidence="3" id="KW-0378">Hydrolase</keyword>
<feature type="domain" description="CMP/dCMP-type deaminase" evidence="5">
    <location>
        <begin position="3"/>
        <end position="137"/>
    </location>
</feature>
<comment type="similarity">
    <text evidence="1">Belongs to the cytidine and deoxycytidylate deaminase family.</text>
</comment>
<evidence type="ECO:0000259" key="5">
    <source>
        <dbReference type="PROSITE" id="PS51747"/>
    </source>
</evidence>
<evidence type="ECO:0000313" key="6">
    <source>
        <dbReference type="EMBL" id="KAG7289951.1"/>
    </source>
</evidence>
<evidence type="ECO:0000256" key="1">
    <source>
        <dbReference type="ARBA" id="ARBA00006576"/>
    </source>
</evidence>
<evidence type="ECO:0000313" key="7">
    <source>
        <dbReference type="Proteomes" id="UP001197093"/>
    </source>
</evidence>
<dbReference type="PROSITE" id="PS51747">
    <property type="entry name" value="CYT_DCMP_DEAMINASES_2"/>
    <property type="match status" value="1"/>
</dbReference>
<keyword evidence="2" id="KW-0479">Metal-binding</keyword>
<dbReference type="InterPro" id="IPR002125">
    <property type="entry name" value="CMP_dCMP_dom"/>
</dbReference>
<name>A0AAD4I0G7_9PEZI</name>
<protein>
    <recommendedName>
        <fullName evidence="5">CMP/dCMP-type deaminase domain-containing protein</fullName>
    </recommendedName>
</protein>
<dbReference type="Gene3D" id="3.40.140.10">
    <property type="entry name" value="Cytidine Deaminase, domain 2"/>
    <property type="match status" value="1"/>
</dbReference>
<dbReference type="InterPro" id="IPR016192">
    <property type="entry name" value="APOBEC/CMP_deaminase_Zn-bd"/>
</dbReference>
<dbReference type="EMBL" id="JAHCVI010000002">
    <property type="protein sequence ID" value="KAG7289951.1"/>
    <property type="molecule type" value="Genomic_DNA"/>
</dbReference>
<reference evidence="6" key="1">
    <citation type="submission" date="2023-02" db="EMBL/GenBank/DDBJ databases">
        <authorList>
            <person name="Palmer J.M."/>
        </authorList>
    </citation>
    <scope>NUCLEOTIDE SEQUENCE</scope>
    <source>
        <strain evidence="6">FW57</strain>
    </source>
</reference>
<dbReference type="GO" id="GO:0005829">
    <property type="term" value="C:cytosol"/>
    <property type="evidence" value="ECO:0007669"/>
    <property type="project" value="TreeGrafter"/>
</dbReference>
<sequence>MATTPSHLDPELFELCVQAFASIPATDDNHTVAAAVRSRSGKTFVALNVYHFTGGPCAELCVLGTAAAGGVLASDIDTIVAVCRREGDVFGVINPCGRCRQTLLDYNPMIKVIVVDAKGNEVEAMARDLMVHAYIWEDGNTGRAEEKKVSEHE</sequence>
<accession>A0AAD4I0G7</accession>
<gene>
    <name evidence="6" type="ORF">NEMBOFW57_006329</name>
</gene>
<keyword evidence="7" id="KW-1185">Reference proteome</keyword>
<dbReference type="InterPro" id="IPR016193">
    <property type="entry name" value="Cytidine_deaminase-like"/>
</dbReference>
<dbReference type="PANTHER" id="PTHR11644">
    <property type="entry name" value="CYTIDINE DEAMINASE"/>
    <property type="match status" value="1"/>
</dbReference>
<dbReference type="PANTHER" id="PTHR11644:SF2">
    <property type="entry name" value="CYTIDINE DEAMINASE"/>
    <property type="match status" value="1"/>
</dbReference>
<dbReference type="SUPFAM" id="SSF53927">
    <property type="entry name" value="Cytidine deaminase-like"/>
    <property type="match status" value="1"/>
</dbReference>
<dbReference type="GO" id="GO:0055086">
    <property type="term" value="P:nucleobase-containing small molecule metabolic process"/>
    <property type="evidence" value="ECO:0007669"/>
    <property type="project" value="UniProtKB-ARBA"/>
</dbReference>
<keyword evidence="4" id="KW-0862">Zinc</keyword>
<organism evidence="6 7">
    <name type="scientific">Staphylotrichum longicolle</name>
    <dbReference type="NCBI Taxonomy" id="669026"/>
    <lineage>
        <taxon>Eukaryota</taxon>
        <taxon>Fungi</taxon>
        <taxon>Dikarya</taxon>
        <taxon>Ascomycota</taxon>
        <taxon>Pezizomycotina</taxon>
        <taxon>Sordariomycetes</taxon>
        <taxon>Sordariomycetidae</taxon>
        <taxon>Sordariales</taxon>
        <taxon>Chaetomiaceae</taxon>
        <taxon>Staphylotrichum</taxon>
    </lineage>
</organism>